<dbReference type="EC" id="3.1.6.1" evidence="7"/>
<evidence type="ECO:0000313" key="7">
    <source>
        <dbReference type="EMBL" id="CUQ10090.1"/>
    </source>
</evidence>
<dbReference type="InterPro" id="IPR000917">
    <property type="entry name" value="Sulfatase_N"/>
</dbReference>
<dbReference type="AlphaFoldDB" id="A0A174TRL0"/>
<gene>
    <name evidence="7" type="ORF">ERS852557_02724</name>
</gene>
<dbReference type="GO" id="GO:0004065">
    <property type="term" value="F:arylsulfatase activity"/>
    <property type="evidence" value="ECO:0007669"/>
    <property type="project" value="UniProtKB-EC"/>
</dbReference>
<protein>
    <submittedName>
        <fullName evidence="7">Putative choline-sulfatase</fullName>
        <ecNumber evidence="7">3.1.6.1</ecNumber>
    </submittedName>
</protein>
<dbReference type="SUPFAM" id="SSF53649">
    <property type="entry name" value="Alkaline phosphatase-like"/>
    <property type="match status" value="1"/>
</dbReference>
<dbReference type="Proteomes" id="UP000095541">
    <property type="component" value="Unassembled WGS sequence"/>
</dbReference>
<comment type="similarity">
    <text evidence="1">Belongs to the sulfatase family.</text>
</comment>
<evidence type="ECO:0000256" key="3">
    <source>
        <dbReference type="ARBA" id="ARBA00022801"/>
    </source>
</evidence>
<dbReference type="GO" id="GO:0046872">
    <property type="term" value="F:metal ion binding"/>
    <property type="evidence" value="ECO:0007669"/>
    <property type="project" value="UniProtKB-KW"/>
</dbReference>
<keyword evidence="3 7" id="KW-0378">Hydrolase</keyword>
<evidence type="ECO:0000259" key="6">
    <source>
        <dbReference type="Pfam" id="PF00884"/>
    </source>
</evidence>
<dbReference type="EMBL" id="CZBI01000003">
    <property type="protein sequence ID" value="CUQ10090.1"/>
    <property type="molecule type" value="Genomic_DNA"/>
</dbReference>
<comment type="PTM">
    <text evidence="5">The conversion to 3-oxoalanine (also known as C-formylglycine, FGly), of a serine or cysteine residue in prokaryotes and of a cysteine residue in eukaryotes, is critical for catalytic activity.</text>
</comment>
<evidence type="ECO:0000256" key="5">
    <source>
        <dbReference type="PIRSR" id="PIRSR600917-52"/>
    </source>
</evidence>
<evidence type="ECO:0000256" key="2">
    <source>
        <dbReference type="ARBA" id="ARBA00022723"/>
    </source>
</evidence>
<organism evidence="7 8">
    <name type="scientific">Bacteroides thetaiotaomicron</name>
    <dbReference type="NCBI Taxonomy" id="818"/>
    <lineage>
        <taxon>Bacteria</taxon>
        <taxon>Pseudomonadati</taxon>
        <taxon>Bacteroidota</taxon>
        <taxon>Bacteroidia</taxon>
        <taxon>Bacteroidales</taxon>
        <taxon>Bacteroidaceae</taxon>
        <taxon>Bacteroides</taxon>
    </lineage>
</organism>
<evidence type="ECO:0000256" key="1">
    <source>
        <dbReference type="ARBA" id="ARBA00008779"/>
    </source>
</evidence>
<dbReference type="Gene3D" id="3.40.720.10">
    <property type="entry name" value="Alkaline Phosphatase, subunit A"/>
    <property type="match status" value="1"/>
</dbReference>
<sequence>MRLETIIKIERVGLCLTGSLSLASQSLMAVNSNSNDNKNKSPHIILIMTDQQRGDAMGCAGNTSVISPNIDRLAAEGHLFRNAYTASPSSTPARAGLLTGMSPWHHGLLGYGQVAERYQYEMPQMLKDLGYHTLGIGKMHWNPQNVLHGFEATIIDESGRVESPYFMSDYRKWFHTQAFGLNPDSTGIGWNAHGAKAYALPEKLHPTVWTGDRAVEVIKGYTSDQPLFLKVSFARPHSPYDPPQRILDMYQDRDIPKPFIGNWCGNLPEESHPEKNPEAFKGNFGTEYAQNSRRYYYASITFIDEQVGRIIEELKKKGMYENSLICFVADHGDMLGDHYLWRKTYAYEGSSAIPYIIKLPYSGGQVKKDGTPIDEPVELRDLLPTFLAINGAQIPEAIDGMSLLPLMEKKKYTWRKFIDIEHATAYWQNNYWCALTDGKVKYIWFFLTGEEQLFDLVNDPGELNNLSKDSSSQRQLELMRKAMAEHLQERGEEWVKDGKLVVHKKSLLYSPNYPITKK</sequence>
<dbReference type="NCBIfam" id="NF010322">
    <property type="entry name" value="PRK13759.1"/>
    <property type="match status" value="1"/>
</dbReference>
<evidence type="ECO:0000313" key="8">
    <source>
        <dbReference type="Proteomes" id="UP000095541"/>
    </source>
</evidence>
<proteinExistence type="inferred from homology"/>
<dbReference type="PANTHER" id="PTHR42693:SF53">
    <property type="entry name" value="ENDO-4-O-SULFATASE"/>
    <property type="match status" value="1"/>
</dbReference>
<dbReference type="PROSITE" id="PS00523">
    <property type="entry name" value="SULFATASE_1"/>
    <property type="match status" value="1"/>
</dbReference>
<reference evidence="7 8" key="1">
    <citation type="submission" date="2015-09" db="EMBL/GenBank/DDBJ databases">
        <authorList>
            <consortium name="Pathogen Informatics"/>
        </authorList>
    </citation>
    <scope>NUCLEOTIDE SEQUENCE [LARGE SCALE GENOMIC DNA]</scope>
    <source>
        <strain evidence="7 8">2789STDY5834945</strain>
    </source>
</reference>
<accession>A0A174TRL0</accession>
<dbReference type="InterPro" id="IPR050738">
    <property type="entry name" value="Sulfatase"/>
</dbReference>
<keyword evidence="2" id="KW-0479">Metal-binding</keyword>
<feature type="domain" description="Sulfatase N-terminal" evidence="6">
    <location>
        <begin position="42"/>
        <end position="389"/>
    </location>
</feature>
<keyword evidence="4" id="KW-0106">Calcium</keyword>
<dbReference type="PANTHER" id="PTHR42693">
    <property type="entry name" value="ARYLSULFATASE FAMILY MEMBER"/>
    <property type="match status" value="1"/>
</dbReference>
<name>A0A174TRL0_BACT4</name>
<evidence type="ECO:0000256" key="4">
    <source>
        <dbReference type="ARBA" id="ARBA00022837"/>
    </source>
</evidence>
<dbReference type="Pfam" id="PF00884">
    <property type="entry name" value="Sulfatase"/>
    <property type="match status" value="1"/>
</dbReference>
<dbReference type="InterPro" id="IPR017850">
    <property type="entry name" value="Alkaline_phosphatase_core_sf"/>
</dbReference>
<dbReference type="InterPro" id="IPR024607">
    <property type="entry name" value="Sulfatase_CS"/>
</dbReference>
<dbReference type="PROSITE" id="PS00149">
    <property type="entry name" value="SULFATASE_2"/>
    <property type="match status" value="1"/>
</dbReference>
<feature type="modified residue" description="3-oxoalanine (Ser)" evidence="5">
    <location>
        <position position="90"/>
    </location>
</feature>